<feature type="domain" description="Glycoside hydrolase family 42 N-terminal" evidence="3">
    <location>
        <begin position="376"/>
        <end position="539"/>
    </location>
</feature>
<name>A0ABY6ZBD1_9BACL</name>
<dbReference type="EC" id="3.2.1.23" evidence="4"/>
<dbReference type="RefSeq" id="WP_268003943.1">
    <property type="nucleotide sequence ID" value="NZ_BSUT01000001.1"/>
</dbReference>
<protein>
    <submittedName>
        <fullName evidence="4">Beta-galactosidase</fullName>
        <ecNumber evidence="4">3.2.1.23</ecNumber>
    </submittedName>
</protein>
<dbReference type="GO" id="GO:0004565">
    <property type="term" value="F:beta-galactosidase activity"/>
    <property type="evidence" value="ECO:0007669"/>
    <property type="project" value="UniProtKB-EC"/>
</dbReference>
<proteinExistence type="predicted"/>
<evidence type="ECO:0000313" key="4">
    <source>
        <dbReference type="EMBL" id="WAH40045.1"/>
    </source>
</evidence>
<keyword evidence="2 4" id="KW-0326">Glycosidase</keyword>
<dbReference type="SUPFAM" id="SSF51445">
    <property type="entry name" value="(Trans)glycosidases"/>
    <property type="match status" value="1"/>
</dbReference>
<keyword evidence="5" id="KW-1185">Reference proteome</keyword>
<dbReference type="EMBL" id="CP104067">
    <property type="protein sequence ID" value="WAH40045.1"/>
    <property type="molecule type" value="Genomic_DNA"/>
</dbReference>
<evidence type="ECO:0000256" key="2">
    <source>
        <dbReference type="ARBA" id="ARBA00023295"/>
    </source>
</evidence>
<evidence type="ECO:0000259" key="3">
    <source>
        <dbReference type="Pfam" id="PF02449"/>
    </source>
</evidence>
<accession>A0ABY6ZBD1</accession>
<gene>
    <name evidence="4" type="ORF">NZD89_16795</name>
</gene>
<sequence length="673" mass="77246">MLRWPLFADHFSCDNPEMVLTTLDKESWRVDTSPKGGKIEQTGTSGKVGRGDWTRAKFLTVDVLHRCPDILVIVVTFAVGHRAHLNDEIEVHFGVLPNVPTRLCIPLEALNAQTLFLSRYPGTMQTVLRGGTGIRADEVNYLSIGTIQSIESRSFVISNLALTSEEPEFLVNKQPIIDKLGQHTGNSWYNRIPNAKALADDLQHEMEREESSDFYAGRWGRYGGFKGLQFETSGFFRTHHDGRRWWLVDPEGYAFLSTGFDCVSPGEFMKVNGMSHLTTWLPAKHSRFQDAWSYRNGEQHFSYAVANLIRAFGTDWWSKWVHLTIQRHREWGLNTIGNWSQPEFIRAANIPYVWPLAGFPSTRNMIFRDFPDVFDESYQQNADVFARQLESFVDDPLLIGYFLRNEPHFAFVDHLNIAEKMLESPTHFRSKDRLITFLQKKYANSIEEWNRAWNSDFTSFEDLLIPTRDIASRSAQAHADLDEFSGEMIEAYVRIPAEACKRIDPNHLNLGMRYAWISSEHLLRGAQHFDVFSMNTYQMKPDGSVIRQIHDATGLPVMIGEFHHGAADTGMLATGIRGVRTQHDRGLSYRYFVEQGVAMPELVGMHYFQWNDQPLLGRYDGENYQIGAVDVCHQPYRDFISGLKETHLHMYEVASGLRVPYDKEPEQIPKTGF</sequence>
<dbReference type="InterPro" id="IPR013529">
    <property type="entry name" value="Glyco_hydro_42_N"/>
</dbReference>
<dbReference type="Proteomes" id="UP001164761">
    <property type="component" value="Chromosome"/>
</dbReference>
<organism evidence="4 5">
    <name type="scientific">Alicyclobacillus fastidiosus</name>
    <dbReference type="NCBI Taxonomy" id="392011"/>
    <lineage>
        <taxon>Bacteria</taxon>
        <taxon>Bacillati</taxon>
        <taxon>Bacillota</taxon>
        <taxon>Bacilli</taxon>
        <taxon>Bacillales</taxon>
        <taxon>Alicyclobacillaceae</taxon>
        <taxon>Alicyclobacillus</taxon>
    </lineage>
</organism>
<dbReference type="Pfam" id="PF02449">
    <property type="entry name" value="Glyco_hydro_42"/>
    <property type="match status" value="1"/>
</dbReference>
<dbReference type="InterPro" id="IPR017853">
    <property type="entry name" value="GH"/>
</dbReference>
<reference evidence="4" key="1">
    <citation type="submission" date="2022-08" db="EMBL/GenBank/DDBJ databases">
        <title>Alicyclobacillus fastidiosus DSM 17978, complete genome.</title>
        <authorList>
            <person name="Wang Q."/>
            <person name="Cai R."/>
            <person name="Wang Z."/>
        </authorList>
    </citation>
    <scope>NUCLEOTIDE SEQUENCE</scope>
    <source>
        <strain evidence="4">DSM 17978</strain>
    </source>
</reference>
<evidence type="ECO:0000313" key="5">
    <source>
        <dbReference type="Proteomes" id="UP001164761"/>
    </source>
</evidence>
<keyword evidence="1 4" id="KW-0378">Hydrolase</keyword>
<evidence type="ECO:0000256" key="1">
    <source>
        <dbReference type="ARBA" id="ARBA00022801"/>
    </source>
</evidence>
<dbReference type="Gene3D" id="3.20.20.80">
    <property type="entry name" value="Glycosidases"/>
    <property type="match status" value="1"/>
</dbReference>